<dbReference type="OrthoDB" id="9836585at2"/>
<evidence type="ECO:0000313" key="1">
    <source>
        <dbReference type="EMBL" id="QDV38697.1"/>
    </source>
</evidence>
<gene>
    <name evidence="1" type="ORF">ElP_66520</name>
</gene>
<protein>
    <submittedName>
        <fullName evidence="1">Uncharacterized protein</fullName>
    </submittedName>
</protein>
<proteinExistence type="predicted"/>
<sequence>MLPTVLLPTLLWLGQSPGITFLAPVPPGPRPDYARPVVQSDRAVVPETVAGCIHRPAELPFNPEQLDRAAMRILQLIKWSRLREAKHFASLGSPAAPDRRLIPRRPPSPEERLRLRAIAAAIDEHWKYFEARLYEVRMFRHRPEEGQLACRRAAEAWDALLGLIRQHPDPLPPDLVKEFEAVDALVAVIRASSI</sequence>
<reference evidence="1 2" key="1">
    <citation type="submission" date="2019-02" db="EMBL/GenBank/DDBJ databases">
        <title>Deep-cultivation of Planctomycetes and their phenomic and genomic characterization uncovers novel biology.</title>
        <authorList>
            <person name="Wiegand S."/>
            <person name="Jogler M."/>
            <person name="Boedeker C."/>
            <person name="Pinto D."/>
            <person name="Vollmers J."/>
            <person name="Rivas-Marin E."/>
            <person name="Kohn T."/>
            <person name="Peeters S.H."/>
            <person name="Heuer A."/>
            <person name="Rast P."/>
            <person name="Oberbeckmann S."/>
            <person name="Bunk B."/>
            <person name="Jeske O."/>
            <person name="Meyerdierks A."/>
            <person name="Storesund J.E."/>
            <person name="Kallscheuer N."/>
            <person name="Luecker S."/>
            <person name="Lage O.M."/>
            <person name="Pohl T."/>
            <person name="Merkel B.J."/>
            <person name="Hornburger P."/>
            <person name="Mueller R.-W."/>
            <person name="Bruemmer F."/>
            <person name="Labrenz M."/>
            <person name="Spormann A.M."/>
            <person name="Op den Camp H."/>
            <person name="Overmann J."/>
            <person name="Amann R."/>
            <person name="Jetten M.S.M."/>
            <person name="Mascher T."/>
            <person name="Medema M.H."/>
            <person name="Devos D.P."/>
            <person name="Kaster A.-K."/>
            <person name="Ovreas L."/>
            <person name="Rohde M."/>
            <person name="Galperin M.Y."/>
            <person name="Jogler C."/>
        </authorList>
    </citation>
    <scope>NUCLEOTIDE SEQUENCE [LARGE SCALE GENOMIC DNA]</scope>
    <source>
        <strain evidence="1 2">ElP</strain>
    </source>
</reference>
<evidence type="ECO:0000313" key="2">
    <source>
        <dbReference type="Proteomes" id="UP000317835"/>
    </source>
</evidence>
<dbReference type="AlphaFoldDB" id="A0A518HCW2"/>
<accession>A0A518HCW2</accession>
<dbReference type="RefSeq" id="WP_145277399.1">
    <property type="nucleotide sequence ID" value="NZ_CP036426.1"/>
</dbReference>
<dbReference type="Proteomes" id="UP000317835">
    <property type="component" value="Chromosome"/>
</dbReference>
<name>A0A518HCW2_9BACT</name>
<dbReference type="KEGG" id="tpla:ElP_66520"/>
<dbReference type="EMBL" id="CP036426">
    <property type="protein sequence ID" value="QDV38697.1"/>
    <property type="molecule type" value="Genomic_DNA"/>
</dbReference>
<keyword evidence="2" id="KW-1185">Reference proteome</keyword>
<organism evidence="1 2">
    <name type="scientific">Tautonia plasticadhaerens</name>
    <dbReference type="NCBI Taxonomy" id="2527974"/>
    <lineage>
        <taxon>Bacteria</taxon>
        <taxon>Pseudomonadati</taxon>
        <taxon>Planctomycetota</taxon>
        <taxon>Planctomycetia</taxon>
        <taxon>Isosphaerales</taxon>
        <taxon>Isosphaeraceae</taxon>
        <taxon>Tautonia</taxon>
    </lineage>
</organism>